<keyword evidence="1" id="KW-0472">Membrane</keyword>
<feature type="transmembrane region" description="Helical" evidence="1">
    <location>
        <begin position="61"/>
        <end position="83"/>
    </location>
</feature>
<dbReference type="RefSeq" id="WP_164709962.1">
    <property type="nucleotide sequence ID" value="NZ_CP031165.1"/>
</dbReference>
<dbReference type="EMBL" id="CP031165">
    <property type="protein sequence ID" value="AXV05799.1"/>
    <property type="molecule type" value="Genomic_DNA"/>
</dbReference>
<sequence>MSGAAGVMSVILLETAVGGAVVMWAGGVWGVVRKGFFVLTGVFLALCAAGAWAIAGGESSTVNTALAAFTGLLVAWQVLLLIGQESLSRWVGLAAAVAGVASLPAYATLREAAVGRGVAELVLGSIFLGSAFYGLLLGHWYLVERRLSKDYMIRSAWWFVAGTVMSIGAAVLSAQNPVPSDATQFSPFLQTANFTVLLAGGLVAICAVIAGFLIRLSNEGGKSIQAATGYFYLAVIMAFSAELATKFRFFVEG</sequence>
<feature type="transmembrane region" description="Helical" evidence="1">
    <location>
        <begin position="194"/>
        <end position="217"/>
    </location>
</feature>
<proteinExistence type="predicted"/>
<accession>A0A346XUA2</accession>
<feature type="transmembrane region" description="Helical" evidence="1">
    <location>
        <begin position="90"/>
        <end position="109"/>
    </location>
</feature>
<feature type="transmembrane region" description="Helical" evidence="1">
    <location>
        <begin position="6"/>
        <end position="29"/>
    </location>
</feature>
<feature type="transmembrane region" description="Helical" evidence="1">
    <location>
        <begin position="155"/>
        <end position="174"/>
    </location>
</feature>
<evidence type="ECO:0000313" key="3">
    <source>
        <dbReference type="Proteomes" id="UP000264006"/>
    </source>
</evidence>
<keyword evidence="3" id="KW-1185">Reference proteome</keyword>
<dbReference type="AlphaFoldDB" id="A0A346XUA2"/>
<dbReference type="KEGG" id="euz:DVS28_a1099"/>
<name>A0A346XUA2_9ACTN</name>
<feature type="transmembrane region" description="Helical" evidence="1">
    <location>
        <begin position="229"/>
        <end position="251"/>
    </location>
</feature>
<protein>
    <submittedName>
        <fullName evidence="2">Uncharacterized protein</fullName>
    </submittedName>
</protein>
<organism evidence="2 3">
    <name type="scientific">Euzebya pacifica</name>
    <dbReference type="NCBI Taxonomy" id="1608957"/>
    <lineage>
        <taxon>Bacteria</taxon>
        <taxon>Bacillati</taxon>
        <taxon>Actinomycetota</taxon>
        <taxon>Nitriliruptoria</taxon>
        <taxon>Euzebyales</taxon>
    </lineage>
</organism>
<feature type="transmembrane region" description="Helical" evidence="1">
    <location>
        <begin position="121"/>
        <end position="143"/>
    </location>
</feature>
<evidence type="ECO:0000313" key="2">
    <source>
        <dbReference type="EMBL" id="AXV05799.1"/>
    </source>
</evidence>
<feature type="transmembrane region" description="Helical" evidence="1">
    <location>
        <begin position="36"/>
        <end position="55"/>
    </location>
</feature>
<keyword evidence="1" id="KW-1133">Transmembrane helix</keyword>
<dbReference type="Proteomes" id="UP000264006">
    <property type="component" value="Chromosome"/>
</dbReference>
<gene>
    <name evidence="2" type="ORF">DVS28_a1099</name>
</gene>
<reference evidence="2 3" key="1">
    <citation type="submission" date="2018-09" db="EMBL/GenBank/DDBJ databases">
        <title>Complete genome sequence of Euzebya sp. DY32-46 isolated from seawater of Pacific Ocean.</title>
        <authorList>
            <person name="Xu L."/>
            <person name="Wu Y.-H."/>
            <person name="Xu X.-W."/>
        </authorList>
    </citation>
    <scope>NUCLEOTIDE SEQUENCE [LARGE SCALE GENOMIC DNA]</scope>
    <source>
        <strain evidence="2 3">DY32-46</strain>
    </source>
</reference>
<keyword evidence="1" id="KW-0812">Transmembrane</keyword>
<evidence type="ECO:0000256" key="1">
    <source>
        <dbReference type="SAM" id="Phobius"/>
    </source>
</evidence>